<keyword evidence="4 5" id="KW-0472">Membrane</keyword>
<feature type="transmembrane region" description="Helical" evidence="5">
    <location>
        <begin position="496"/>
        <end position="517"/>
    </location>
</feature>
<dbReference type="AlphaFoldDB" id="A0A9W8AZ52"/>
<name>A0A9W8AZ52_9FUNG</name>
<evidence type="ECO:0000256" key="5">
    <source>
        <dbReference type="SAM" id="Phobius"/>
    </source>
</evidence>
<dbReference type="EMBL" id="JANBQB010000756">
    <property type="protein sequence ID" value="KAJ1973791.1"/>
    <property type="molecule type" value="Genomic_DNA"/>
</dbReference>
<sequence length="528" mass="56583">MAGSSARTVAYAAACVSMLGAGTVYLFSLYGPSFKRDLHFTGLQTNVVASAGDYGLYLSGPLWGYLVDCRGPRLLAAIGTLFLLAGYMSLALLFHLNWYASTTAWAVPMAAVGFGLVGLGSQSAYMASMSTTARSFTSTQRGLALGLPIGLFGLSAFFFSQVNRWLFMSGESTARVEPHFQPERFLLFMAIATSAAHFAATCGLKVVAPSENRIQTSSSPSDQAASSAQVHDQPSEISPLLAGSTVTPLVTSADSTRLEEDHKDIAMAKDETAGGNPPSKLAFFHDPQCLLLFLGIFGIAGTGLMFINNGGTVVETLLSSNPKRALQLRTHVVSLFSVCSFAARVVLGHVSDRLLRWQRMPRVALLAMAGLVMTVAQIAMAHITSTYWLPTLTMAMGWAYGAIFTLGPTVTSEYWGTHQLGYHWGWMSLGPALGGHLCNSIFGLVYDAHTAQPTQPHSLATTAGAPMGGYLQATLGWFSTTATPAECIGPTCFHQAFITTAAIAAFSTLMFICLLVYRLRQLHRHYYL</sequence>
<keyword evidence="2 5" id="KW-0812">Transmembrane</keyword>
<protein>
    <recommendedName>
        <fullName evidence="8">Major facilitator superfamily domain-containing protein</fullName>
    </recommendedName>
</protein>
<feature type="transmembrane region" description="Helical" evidence="5">
    <location>
        <begin position="363"/>
        <end position="389"/>
    </location>
</feature>
<feature type="transmembrane region" description="Helical" evidence="5">
    <location>
        <begin position="185"/>
        <end position="208"/>
    </location>
</feature>
<feature type="transmembrane region" description="Helical" evidence="5">
    <location>
        <begin position="142"/>
        <end position="162"/>
    </location>
</feature>
<organism evidence="6 7">
    <name type="scientific">Dimargaris verticillata</name>
    <dbReference type="NCBI Taxonomy" id="2761393"/>
    <lineage>
        <taxon>Eukaryota</taxon>
        <taxon>Fungi</taxon>
        <taxon>Fungi incertae sedis</taxon>
        <taxon>Zoopagomycota</taxon>
        <taxon>Kickxellomycotina</taxon>
        <taxon>Dimargaritomycetes</taxon>
        <taxon>Dimargaritales</taxon>
        <taxon>Dimargaritaceae</taxon>
        <taxon>Dimargaris</taxon>
    </lineage>
</organism>
<comment type="subcellular location">
    <subcellularLocation>
        <location evidence="1">Membrane</location>
        <topology evidence="1">Multi-pass membrane protein</topology>
    </subcellularLocation>
</comment>
<gene>
    <name evidence="6" type="ORF">H4R34_004955</name>
</gene>
<evidence type="ECO:0000313" key="7">
    <source>
        <dbReference type="Proteomes" id="UP001151582"/>
    </source>
</evidence>
<evidence type="ECO:0000256" key="4">
    <source>
        <dbReference type="ARBA" id="ARBA00023136"/>
    </source>
</evidence>
<evidence type="ECO:0000256" key="1">
    <source>
        <dbReference type="ARBA" id="ARBA00004141"/>
    </source>
</evidence>
<keyword evidence="7" id="KW-1185">Reference proteome</keyword>
<feature type="transmembrane region" description="Helical" evidence="5">
    <location>
        <begin position="9"/>
        <end position="27"/>
    </location>
</feature>
<dbReference type="InterPro" id="IPR011701">
    <property type="entry name" value="MFS"/>
</dbReference>
<dbReference type="PANTHER" id="PTHR21576:SF158">
    <property type="entry name" value="RIBOSOMAL RNA-PROCESSING PROTEIN 12-LIKE CONSERVED DOMAIN-CONTAINING PROTEIN"/>
    <property type="match status" value="1"/>
</dbReference>
<dbReference type="PANTHER" id="PTHR21576">
    <property type="entry name" value="UNCHARACTERIZED NODULIN-LIKE PROTEIN"/>
    <property type="match status" value="1"/>
</dbReference>
<dbReference type="OrthoDB" id="410267at2759"/>
<accession>A0A9W8AZ52</accession>
<feature type="transmembrane region" description="Helical" evidence="5">
    <location>
        <begin position="47"/>
        <end position="67"/>
    </location>
</feature>
<proteinExistence type="predicted"/>
<feature type="transmembrane region" description="Helical" evidence="5">
    <location>
        <begin position="328"/>
        <end position="351"/>
    </location>
</feature>
<evidence type="ECO:0008006" key="8">
    <source>
        <dbReference type="Google" id="ProtNLM"/>
    </source>
</evidence>
<reference evidence="6" key="1">
    <citation type="submission" date="2022-07" db="EMBL/GenBank/DDBJ databases">
        <title>Phylogenomic reconstructions and comparative analyses of Kickxellomycotina fungi.</title>
        <authorList>
            <person name="Reynolds N.K."/>
            <person name="Stajich J.E."/>
            <person name="Barry K."/>
            <person name="Grigoriev I.V."/>
            <person name="Crous P."/>
            <person name="Smith M.E."/>
        </authorList>
    </citation>
    <scope>NUCLEOTIDE SEQUENCE</scope>
    <source>
        <strain evidence="6">RSA 567</strain>
    </source>
</reference>
<feature type="transmembrane region" description="Helical" evidence="5">
    <location>
        <begin position="102"/>
        <end position="121"/>
    </location>
</feature>
<feature type="transmembrane region" description="Helical" evidence="5">
    <location>
        <begin position="289"/>
        <end position="308"/>
    </location>
</feature>
<dbReference type="GO" id="GO:0022857">
    <property type="term" value="F:transmembrane transporter activity"/>
    <property type="evidence" value="ECO:0007669"/>
    <property type="project" value="InterPro"/>
</dbReference>
<dbReference type="InterPro" id="IPR036259">
    <property type="entry name" value="MFS_trans_sf"/>
</dbReference>
<evidence type="ECO:0000256" key="2">
    <source>
        <dbReference type="ARBA" id="ARBA00022692"/>
    </source>
</evidence>
<dbReference type="Gene3D" id="1.20.1250.20">
    <property type="entry name" value="MFS general substrate transporter like domains"/>
    <property type="match status" value="1"/>
</dbReference>
<dbReference type="Pfam" id="PF07690">
    <property type="entry name" value="MFS_1"/>
    <property type="match status" value="1"/>
</dbReference>
<evidence type="ECO:0000256" key="3">
    <source>
        <dbReference type="ARBA" id="ARBA00022989"/>
    </source>
</evidence>
<dbReference type="SUPFAM" id="SSF103473">
    <property type="entry name" value="MFS general substrate transporter"/>
    <property type="match status" value="1"/>
</dbReference>
<dbReference type="GO" id="GO:0000329">
    <property type="term" value="C:fungal-type vacuole membrane"/>
    <property type="evidence" value="ECO:0007669"/>
    <property type="project" value="TreeGrafter"/>
</dbReference>
<keyword evidence="3 5" id="KW-1133">Transmembrane helix</keyword>
<dbReference type="Proteomes" id="UP001151582">
    <property type="component" value="Unassembled WGS sequence"/>
</dbReference>
<evidence type="ECO:0000313" key="6">
    <source>
        <dbReference type="EMBL" id="KAJ1973791.1"/>
    </source>
</evidence>
<comment type="caution">
    <text evidence="6">The sequence shown here is derived from an EMBL/GenBank/DDBJ whole genome shotgun (WGS) entry which is preliminary data.</text>
</comment>
<feature type="transmembrane region" description="Helical" evidence="5">
    <location>
        <begin position="74"/>
        <end position="96"/>
    </location>
</feature>